<comment type="caution">
    <text evidence="2">The sequence shown here is derived from an EMBL/GenBank/DDBJ whole genome shotgun (WGS) entry which is preliminary data.</text>
</comment>
<evidence type="ECO:0000313" key="3">
    <source>
        <dbReference type="Proteomes" id="UP000823123"/>
    </source>
</evidence>
<keyword evidence="2" id="KW-0132">Cell division</keyword>
<dbReference type="RefSeq" id="WP_201276008.1">
    <property type="nucleotide sequence ID" value="NZ_JACVDA010000029.1"/>
</dbReference>
<gene>
    <name evidence="2" type="primary">zapA</name>
    <name evidence="2" type="ORF">IBJ83_07795</name>
</gene>
<keyword evidence="1" id="KW-0175">Coiled coil</keyword>
<evidence type="ECO:0000256" key="1">
    <source>
        <dbReference type="SAM" id="Coils"/>
    </source>
</evidence>
<sequence length="176" mass="20599">MNNKIKVNIAGSIYTIIGQKDKSEVKEIANFVDEEIKKITSQNYLLNPTMAATLVALNISSDYFDLKKELNLMSEDSDFPIKKQEEFIKNTEKIEKEKEGLKESLKELTDKNNILIHTISTLEKRYENLEKISYDNFYEIKQKDEKIIELQNEISKIKDEYIKKIIKNGEINNNEK</sequence>
<proteinExistence type="predicted"/>
<dbReference type="InterPro" id="IPR007838">
    <property type="entry name" value="Cell_div_ZapA-like"/>
</dbReference>
<protein>
    <submittedName>
        <fullName evidence="2">Cell division protein ZapA</fullName>
    </submittedName>
</protein>
<dbReference type="Pfam" id="PF05164">
    <property type="entry name" value="ZapA"/>
    <property type="match status" value="1"/>
</dbReference>
<keyword evidence="3" id="KW-1185">Reference proteome</keyword>
<accession>A0ABS1CBA6</accession>
<feature type="coiled-coil region" evidence="1">
    <location>
        <begin position="91"/>
        <end position="160"/>
    </location>
</feature>
<dbReference type="SUPFAM" id="SSF102829">
    <property type="entry name" value="Cell division protein ZapA-like"/>
    <property type="match status" value="1"/>
</dbReference>
<name>A0ABS1CBA6_9FIRM</name>
<dbReference type="InterPro" id="IPR036192">
    <property type="entry name" value="Cell_div_ZapA-like_sf"/>
</dbReference>
<dbReference type="Proteomes" id="UP000823123">
    <property type="component" value="Unassembled WGS sequence"/>
</dbReference>
<dbReference type="Gene3D" id="6.10.250.790">
    <property type="match status" value="1"/>
</dbReference>
<organism evidence="2 3">
    <name type="scientific">Parvimonas parva</name>
    <dbReference type="NCBI Taxonomy" id="2769485"/>
    <lineage>
        <taxon>Bacteria</taxon>
        <taxon>Bacillati</taxon>
        <taxon>Bacillota</taxon>
        <taxon>Tissierellia</taxon>
        <taxon>Tissierellales</taxon>
        <taxon>Peptoniphilaceae</taxon>
        <taxon>Parvimonas</taxon>
    </lineage>
</organism>
<keyword evidence="2" id="KW-0131">Cell cycle</keyword>
<dbReference type="InterPro" id="IPR053712">
    <property type="entry name" value="Bac_CellDiv_Activator"/>
</dbReference>
<dbReference type="GO" id="GO:0051301">
    <property type="term" value="P:cell division"/>
    <property type="evidence" value="ECO:0007669"/>
    <property type="project" value="UniProtKB-KW"/>
</dbReference>
<evidence type="ECO:0000313" key="2">
    <source>
        <dbReference type="EMBL" id="MBK1469189.1"/>
    </source>
</evidence>
<reference evidence="2 3" key="1">
    <citation type="submission" date="2020-09" db="EMBL/GenBank/DDBJ databases">
        <title>Parvimonas S3374 sp. nov.</title>
        <authorList>
            <person name="Buhl M."/>
        </authorList>
    </citation>
    <scope>NUCLEOTIDE SEQUENCE [LARGE SCALE GENOMIC DNA]</scope>
    <source>
        <strain evidence="2 3">S3374</strain>
    </source>
</reference>
<dbReference type="EMBL" id="JACVDA010000029">
    <property type="protein sequence ID" value="MBK1469189.1"/>
    <property type="molecule type" value="Genomic_DNA"/>
</dbReference>